<proteinExistence type="predicted"/>
<evidence type="ECO:0000256" key="2">
    <source>
        <dbReference type="SAM" id="SignalP"/>
    </source>
</evidence>
<dbReference type="Gene3D" id="2.60.40.150">
    <property type="entry name" value="C2 domain"/>
    <property type="match status" value="1"/>
</dbReference>
<evidence type="ECO:0000256" key="1">
    <source>
        <dbReference type="SAM" id="MobiDB-lite"/>
    </source>
</evidence>
<feature type="chain" id="PRO_5043718064" description="C2 domain-containing protein" evidence="2">
    <location>
        <begin position="24"/>
        <end position="367"/>
    </location>
</feature>
<organism evidence="4 5">
    <name type="scientific">Hyaloperonospora brassicae</name>
    <name type="common">Brassica downy mildew</name>
    <name type="synonym">Peronospora brassicae</name>
    <dbReference type="NCBI Taxonomy" id="162125"/>
    <lineage>
        <taxon>Eukaryota</taxon>
        <taxon>Sar</taxon>
        <taxon>Stramenopiles</taxon>
        <taxon>Oomycota</taxon>
        <taxon>Peronosporomycetes</taxon>
        <taxon>Peronosporales</taxon>
        <taxon>Peronosporaceae</taxon>
        <taxon>Hyaloperonospora</taxon>
    </lineage>
</organism>
<dbReference type="PROSITE" id="PS50004">
    <property type="entry name" value="C2"/>
    <property type="match status" value="1"/>
</dbReference>
<dbReference type="SUPFAM" id="SSF49562">
    <property type="entry name" value="C2 domain (Calcium/lipid-binding domain, CaLB)"/>
    <property type="match status" value="1"/>
</dbReference>
<keyword evidence="2" id="KW-0732">Signal</keyword>
<gene>
    <name evidence="4" type="ORF">HBR001_LOCUS2569</name>
</gene>
<feature type="signal peptide" evidence="2">
    <location>
        <begin position="1"/>
        <end position="23"/>
    </location>
</feature>
<comment type="caution">
    <text evidence="4">The sequence shown here is derived from an EMBL/GenBank/DDBJ whole genome shotgun (WGS) entry which is preliminary data.</text>
</comment>
<dbReference type="Proteomes" id="UP001162031">
    <property type="component" value="Unassembled WGS sequence"/>
</dbReference>
<dbReference type="SMART" id="SM00239">
    <property type="entry name" value="C2"/>
    <property type="match status" value="1"/>
</dbReference>
<dbReference type="Pfam" id="PF00168">
    <property type="entry name" value="C2"/>
    <property type="match status" value="1"/>
</dbReference>
<dbReference type="InterPro" id="IPR000008">
    <property type="entry name" value="C2_dom"/>
</dbReference>
<evidence type="ECO:0000259" key="3">
    <source>
        <dbReference type="PROSITE" id="PS50004"/>
    </source>
</evidence>
<dbReference type="CDD" id="cd00030">
    <property type="entry name" value="C2"/>
    <property type="match status" value="1"/>
</dbReference>
<dbReference type="InterPro" id="IPR035892">
    <property type="entry name" value="C2_domain_sf"/>
</dbReference>
<reference evidence="4" key="1">
    <citation type="submission" date="2022-12" db="EMBL/GenBank/DDBJ databases">
        <authorList>
            <person name="Webb A."/>
        </authorList>
    </citation>
    <scope>NUCLEOTIDE SEQUENCE</scope>
    <source>
        <strain evidence="4">Hp1</strain>
    </source>
</reference>
<dbReference type="EMBL" id="CANTFL010000362">
    <property type="protein sequence ID" value="CAI5721172.1"/>
    <property type="molecule type" value="Genomic_DNA"/>
</dbReference>
<name>A0AAV0TKM3_HYABA</name>
<protein>
    <recommendedName>
        <fullName evidence="3">C2 domain-containing protein</fullName>
    </recommendedName>
</protein>
<feature type="region of interest" description="Disordered" evidence="1">
    <location>
        <begin position="346"/>
        <end position="367"/>
    </location>
</feature>
<sequence length="367" mass="41037">MGQVTSAAVVALTALALSPSAHAWKPRSALDVELEIVSAADIAAGDRLDWKASLKGQFSSSDAFAAIEVMNETVAWTRPIASSLNPEWDEKFYFRNVEPDTSCKLYLMDKDLFSDDALGEAEFIAVDTHGKEKTFELPITHEAKSAGTITVKLKSHSTSTKGDGKLLQYGPVHYAVHSSFVGGVLTQTRTDDDKLRFLAYHMYLHDISVHLPTDIEWNRNYPTIRRIFASDHLEAPAMRKMVQSEHDYVYKHNGNTVYGELDEADDFFKLLHGGKRQDQSVLYTYVVVETGMYFSETGAAFFKDMLSKHMLHSRAQYHVKYAGEFYISKGHFGKYTLHIDNNSGTYSPPEKKVAAAQGAAREQFPGD</sequence>
<evidence type="ECO:0000313" key="4">
    <source>
        <dbReference type="EMBL" id="CAI5721172.1"/>
    </source>
</evidence>
<accession>A0AAV0TKM3</accession>
<dbReference type="AlphaFoldDB" id="A0AAV0TKM3"/>
<evidence type="ECO:0000313" key="5">
    <source>
        <dbReference type="Proteomes" id="UP001162031"/>
    </source>
</evidence>
<keyword evidence="5" id="KW-1185">Reference proteome</keyword>
<feature type="domain" description="C2" evidence="3">
    <location>
        <begin position="13"/>
        <end position="139"/>
    </location>
</feature>